<dbReference type="EnsemblPlants" id="ONIVA05G16010.1">
    <property type="protein sequence ID" value="ONIVA05G16010.1"/>
    <property type="gene ID" value="ONIVA05G16010"/>
</dbReference>
<protein>
    <submittedName>
        <fullName evidence="2">Uncharacterized protein</fullName>
    </submittedName>
</protein>
<reference evidence="2" key="1">
    <citation type="submission" date="2015-04" db="UniProtKB">
        <authorList>
            <consortium name="EnsemblPlants"/>
        </authorList>
    </citation>
    <scope>IDENTIFICATION</scope>
    <source>
        <strain evidence="2">SL10</strain>
    </source>
</reference>
<feature type="compositionally biased region" description="Basic and acidic residues" evidence="1">
    <location>
        <begin position="1"/>
        <end position="23"/>
    </location>
</feature>
<keyword evidence="3" id="KW-1185">Reference proteome</keyword>
<sequence length="114" mass="12359">MTRVDRAKTAERRREATRGDRCQPDPADAADTEQGRRGATTRGGSWRPGAFPHCDAGEIVTRPVHHAAELIQRAIAGIDDTYFRSFIDFASSSANKAEGPVPIANADEVVVWPG</sequence>
<evidence type="ECO:0000313" key="3">
    <source>
        <dbReference type="Proteomes" id="UP000006591"/>
    </source>
</evidence>
<organism evidence="2">
    <name type="scientific">Oryza nivara</name>
    <name type="common">Indian wild rice</name>
    <name type="synonym">Oryza sativa f. spontanea</name>
    <dbReference type="NCBI Taxonomy" id="4536"/>
    <lineage>
        <taxon>Eukaryota</taxon>
        <taxon>Viridiplantae</taxon>
        <taxon>Streptophyta</taxon>
        <taxon>Embryophyta</taxon>
        <taxon>Tracheophyta</taxon>
        <taxon>Spermatophyta</taxon>
        <taxon>Magnoliopsida</taxon>
        <taxon>Liliopsida</taxon>
        <taxon>Poales</taxon>
        <taxon>Poaceae</taxon>
        <taxon>BOP clade</taxon>
        <taxon>Oryzoideae</taxon>
        <taxon>Oryzeae</taxon>
        <taxon>Oryzinae</taxon>
        <taxon>Oryza</taxon>
    </lineage>
</organism>
<proteinExistence type="predicted"/>
<dbReference type="InterPro" id="IPR023213">
    <property type="entry name" value="CAT-like_dom_sf"/>
</dbReference>
<reference evidence="2" key="2">
    <citation type="submission" date="2018-04" db="EMBL/GenBank/DDBJ databases">
        <title>OnivRS2 (Oryza nivara Reference Sequence Version 2).</title>
        <authorList>
            <person name="Zhang J."/>
            <person name="Kudrna D."/>
            <person name="Lee S."/>
            <person name="Talag J."/>
            <person name="Rajasekar S."/>
            <person name="Welchert J."/>
            <person name="Hsing Y.-I."/>
            <person name="Wing R.A."/>
        </authorList>
    </citation>
    <scope>NUCLEOTIDE SEQUENCE [LARGE SCALE GENOMIC DNA]</scope>
    <source>
        <strain evidence="2">SL10</strain>
    </source>
</reference>
<name>A0A0E0HE20_ORYNI</name>
<dbReference type="Proteomes" id="UP000006591">
    <property type="component" value="Chromosome 5"/>
</dbReference>
<dbReference type="Gene3D" id="3.30.559.10">
    <property type="entry name" value="Chloramphenicol acetyltransferase-like domain"/>
    <property type="match status" value="1"/>
</dbReference>
<dbReference type="Gramene" id="ONIVA05G16010.1">
    <property type="protein sequence ID" value="ONIVA05G16010.1"/>
    <property type="gene ID" value="ONIVA05G16010"/>
</dbReference>
<feature type="region of interest" description="Disordered" evidence="1">
    <location>
        <begin position="1"/>
        <end position="51"/>
    </location>
</feature>
<dbReference type="HOGENOM" id="CLU_2125090_0_0_1"/>
<evidence type="ECO:0000256" key="1">
    <source>
        <dbReference type="SAM" id="MobiDB-lite"/>
    </source>
</evidence>
<dbReference type="AlphaFoldDB" id="A0A0E0HE20"/>
<dbReference type="STRING" id="4536.A0A0E0HE20"/>
<accession>A0A0E0HE20</accession>
<evidence type="ECO:0000313" key="2">
    <source>
        <dbReference type="EnsemblPlants" id="ONIVA05G16010.1"/>
    </source>
</evidence>
<dbReference type="GO" id="GO:0050734">
    <property type="term" value="F:hydroxycinnamoyltransferase activity"/>
    <property type="evidence" value="ECO:0007669"/>
    <property type="project" value="UniProtKB-ARBA"/>
</dbReference>